<keyword evidence="1" id="KW-0732">Signal</keyword>
<gene>
    <name evidence="2" type="ORF">PLOB_00008913</name>
</gene>
<proteinExistence type="predicted"/>
<sequence>MKTFLIYIILLLTVLGTSTASGNVNEEEFNVADEPFQRRFTVIEDFGRKSALIEIHLTSIDMLVSVTVNSVSKSVSSFTTAFLPGKTFTNETEMDEEQQMDMVGRYQSTNKAWDSLLSAVRSLLKWLHMGIAWPKDTNSEAFARRTVTASDSICSADGNVTAEDVKFNTTLPATSFGKERNATVLPGNAEREVNEPIVIFMGHSDCEELSENELSELPKFGLHPEIRSSNRQENRDITFLGVMGYYGTASHKTVPEYHGTVTSLDGDEDEIQSTALGTSSTEETHPKANGLALQQKDTEIGTFALLDELQSTLLNGNHSQSSGSWLKNDHSGVCIKELEKLGQRTNVLPSLTTPYQDITFLRGSTAKKSRSRWMTKLVKDESTHAFYNTGLNQSGTEYCPKNTSVSVDARWFIVRFWNRVLVSVGFRKPSSVPRQTAKRPQHQRLTAVPGSVFEICMTEINQTGPETLCCTKKAARRQAESESFPTKLWIKGVEFVGWIRSNETQEKAWNIANRKYSDAFNHCIHSFYAQRHRTATTYDCRSNPKRNLNLSQHISSSLKICID</sequence>
<evidence type="ECO:0000313" key="3">
    <source>
        <dbReference type="Proteomes" id="UP001159405"/>
    </source>
</evidence>
<protein>
    <submittedName>
        <fullName evidence="2">Uncharacterized protein</fullName>
    </submittedName>
</protein>
<reference evidence="2 3" key="1">
    <citation type="submission" date="2022-05" db="EMBL/GenBank/DDBJ databases">
        <authorList>
            <consortium name="Genoscope - CEA"/>
            <person name="William W."/>
        </authorList>
    </citation>
    <scope>NUCLEOTIDE SEQUENCE [LARGE SCALE GENOMIC DNA]</scope>
</reference>
<dbReference type="Proteomes" id="UP001159405">
    <property type="component" value="Unassembled WGS sequence"/>
</dbReference>
<name>A0ABN8QPQ5_9CNID</name>
<keyword evidence="3" id="KW-1185">Reference proteome</keyword>
<accession>A0ABN8QPQ5</accession>
<comment type="caution">
    <text evidence="2">The sequence shown here is derived from an EMBL/GenBank/DDBJ whole genome shotgun (WGS) entry which is preliminary data.</text>
</comment>
<evidence type="ECO:0000313" key="2">
    <source>
        <dbReference type="EMBL" id="CAH3167859.1"/>
    </source>
</evidence>
<evidence type="ECO:0000256" key="1">
    <source>
        <dbReference type="SAM" id="SignalP"/>
    </source>
</evidence>
<feature type="chain" id="PRO_5046263596" evidence="1">
    <location>
        <begin position="21"/>
        <end position="563"/>
    </location>
</feature>
<organism evidence="2 3">
    <name type="scientific">Porites lobata</name>
    <dbReference type="NCBI Taxonomy" id="104759"/>
    <lineage>
        <taxon>Eukaryota</taxon>
        <taxon>Metazoa</taxon>
        <taxon>Cnidaria</taxon>
        <taxon>Anthozoa</taxon>
        <taxon>Hexacorallia</taxon>
        <taxon>Scleractinia</taxon>
        <taxon>Fungiina</taxon>
        <taxon>Poritidae</taxon>
        <taxon>Porites</taxon>
    </lineage>
</organism>
<feature type="signal peptide" evidence="1">
    <location>
        <begin position="1"/>
        <end position="20"/>
    </location>
</feature>
<dbReference type="EMBL" id="CALNXK010000142">
    <property type="protein sequence ID" value="CAH3167859.1"/>
    <property type="molecule type" value="Genomic_DNA"/>
</dbReference>